<sequence length="171" mass="19166">MTHPALKICKRLYIIPVMDLQHATLGTLLRALLDQLDPAVEQAYRDLQLDYRPRYTPVLRTLMAQGPSRIKDLALACGLSHSALSQTVAAMVRDGWLHAANGEDGRERILELSPRAQRALPALQAQWQATARAARSLDADLGQSLEQVLREALAALEQRPFAQRLQDARWR</sequence>
<dbReference type="Proteomes" id="UP000825066">
    <property type="component" value="Chromosome"/>
</dbReference>
<dbReference type="InterPro" id="IPR036388">
    <property type="entry name" value="WH-like_DNA-bd_sf"/>
</dbReference>
<evidence type="ECO:0000313" key="2">
    <source>
        <dbReference type="EMBL" id="BCX45536.1"/>
    </source>
</evidence>
<name>A0ABN6GWL7_9GAMM</name>
<dbReference type="EMBL" id="AP024684">
    <property type="protein sequence ID" value="BCX45536.1"/>
    <property type="molecule type" value="Genomic_DNA"/>
</dbReference>
<dbReference type="InterPro" id="IPR036390">
    <property type="entry name" value="WH_DNA-bd_sf"/>
</dbReference>
<keyword evidence="3" id="KW-1185">Reference proteome</keyword>
<dbReference type="Gene3D" id="1.10.10.10">
    <property type="entry name" value="Winged helix-like DNA-binding domain superfamily/Winged helix DNA-binding domain"/>
    <property type="match status" value="1"/>
</dbReference>
<dbReference type="Pfam" id="PF12802">
    <property type="entry name" value="MarR_2"/>
    <property type="match status" value="1"/>
</dbReference>
<organism evidence="2 3">
    <name type="scientific">Stenotrophomonas pavanii</name>
    <dbReference type="NCBI Taxonomy" id="487698"/>
    <lineage>
        <taxon>Bacteria</taxon>
        <taxon>Pseudomonadati</taxon>
        <taxon>Pseudomonadota</taxon>
        <taxon>Gammaproteobacteria</taxon>
        <taxon>Lysobacterales</taxon>
        <taxon>Lysobacteraceae</taxon>
        <taxon>Stenotrophomonas</taxon>
    </lineage>
</organism>
<protein>
    <submittedName>
        <fullName evidence="2">MarR family transcriptional regulator</fullName>
    </submittedName>
</protein>
<proteinExistence type="predicted"/>
<dbReference type="SUPFAM" id="SSF46785">
    <property type="entry name" value="Winged helix' DNA-binding domain"/>
    <property type="match status" value="1"/>
</dbReference>
<evidence type="ECO:0000313" key="3">
    <source>
        <dbReference type="Proteomes" id="UP000825066"/>
    </source>
</evidence>
<reference evidence="2 3" key="1">
    <citation type="submission" date="2021-05" db="EMBL/GenBank/DDBJ databases">
        <title>Complete Genome Sequence of Stenotrophomonas pavanii strain Y.</title>
        <authorList>
            <person name="Dohra H."/>
            <person name="Mohad Din A.R.J."/>
            <person name="Suzuki K."/>
            <person name="Fatma A."/>
            <person name="Honjyo M."/>
            <person name="Nishimura T."/>
            <person name="Moriuch R."/>
            <person name="Masuda K."/>
            <person name="Minoura A."/>
            <person name="Tashiro Y."/>
            <person name="Futamata H."/>
        </authorList>
    </citation>
    <scope>NUCLEOTIDE SEQUENCE [LARGE SCALE GENOMIC DNA]</scope>
    <source>
        <strain evidence="3">Y</strain>
    </source>
</reference>
<dbReference type="InterPro" id="IPR000835">
    <property type="entry name" value="HTH_MarR-typ"/>
</dbReference>
<accession>A0ABN6GWL7</accession>
<feature type="domain" description="HTH marR-type" evidence="1">
    <location>
        <begin position="53"/>
        <end position="107"/>
    </location>
</feature>
<gene>
    <name evidence="2" type="ORF">STNY_R37560</name>
</gene>
<evidence type="ECO:0000259" key="1">
    <source>
        <dbReference type="Pfam" id="PF12802"/>
    </source>
</evidence>